<sequence>MSKTVSFLIAGLLIAASGGIARAQDEQPAVQTSGQSSTKPASAGQEGYGTTILGERETPIGLFITPWRDSTPEAEIDRPAKLLDEAMLPVDKDVFSRYIEYSAALAEHRKVKADKAATP</sequence>
<evidence type="ECO:0000313" key="4">
    <source>
        <dbReference type="Proteomes" id="UP001254608"/>
    </source>
</evidence>
<dbReference type="RefSeq" id="WP_311365652.1">
    <property type="nucleotide sequence ID" value="NZ_JAVRIC010000019.1"/>
</dbReference>
<proteinExistence type="predicted"/>
<accession>A0ABU2WM23</accession>
<protein>
    <submittedName>
        <fullName evidence="3">Uncharacterized protein</fullName>
    </submittedName>
</protein>
<feature type="signal peptide" evidence="2">
    <location>
        <begin position="1"/>
        <end position="23"/>
    </location>
</feature>
<feature type="compositionally biased region" description="Polar residues" evidence="1">
    <location>
        <begin position="29"/>
        <end position="40"/>
    </location>
</feature>
<organism evidence="3 4">
    <name type="scientific">Banduia mediterranea</name>
    <dbReference type="NCBI Taxonomy" id="3075609"/>
    <lineage>
        <taxon>Bacteria</taxon>
        <taxon>Pseudomonadati</taxon>
        <taxon>Pseudomonadota</taxon>
        <taxon>Gammaproteobacteria</taxon>
        <taxon>Nevskiales</taxon>
        <taxon>Algiphilaceae</taxon>
        <taxon>Banduia</taxon>
    </lineage>
</organism>
<reference evidence="3 4" key="1">
    <citation type="submission" date="2023-09" db="EMBL/GenBank/DDBJ databases">
        <authorList>
            <person name="Rey-Velasco X."/>
        </authorList>
    </citation>
    <scope>NUCLEOTIDE SEQUENCE [LARGE SCALE GENOMIC DNA]</scope>
    <source>
        <strain evidence="3 4">W345</strain>
    </source>
</reference>
<dbReference type="EMBL" id="JAVRIC010000019">
    <property type="protein sequence ID" value="MDT0498264.1"/>
    <property type="molecule type" value="Genomic_DNA"/>
</dbReference>
<feature type="region of interest" description="Disordered" evidence="1">
    <location>
        <begin position="23"/>
        <end position="52"/>
    </location>
</feature>
<evidence type="ECO:0000256" key="1">
    <source>
        <dbReference type="SAM" id="MobiDB-lite"/>
    </source>
</evidence>
<name>A0ABU2WM23_9GAMM</name>
<comment type="caution">
    <text evidence="3">The sequence shown here is derived from an EMBL/GenBank/DDBJ whole genome shotgun (WGS) entry which is preliminary data.</text>
</comment>
<dbReference type="Proteomes" id="UP001254608">
    <property type="component" value="Unassembled WGS sequence"/>
</dbReference>
<evidence type="ECO:0000256" key="2">
    <source>
        <dbReference type="SAM" id="SignalP"/>
    </source>
</evidence>
<keyword evidence="4" id="KW-1185">Reference proteome</keyword>
<keyword evidence="2" id="KW-0732">Signal</keyword>
<evidence type="ECO:0000313" key="3">
    <source>
        <dbReference type="EMBL" id="MDT0498264.1"/>
    </source>
</evidence>
<gene>
    <name evidence="3" type="ORF">RM530_12935</name>
</gene>
<feature type="chain" id="PRO_5047297679" evidence="2">
    <location>
        <begin position="24"/>
        <end position="119"/>
    </location>
</feature>